<sequence>MVEVDNSKLERLQNTKITTDVRMLDSATMTGERLNGLVLANINKDDIDFEDIEKYILPAFLKRSPRRIQTLDWTK</sequence>
<evidence type="ECO:0000313" key="1">
    <source>
        <dbReference type="EMBL" id="KAF0752504.1"/>
    </source>
</evidence>
<name>A0A6G0YAX9_APHCR</name>
<proteinExistence type="predicted"/>
<evidence type="ECO:0000313" key="2">
    <source>
        <dbReference type="Proteomes" id="UP000478052"/>
    </source>
</evidence>
<reference evidence="1 2" key="1">
    <citation type="submission" date="2019-08" db="EMBL/GenBank/DDBJ databases">
        <title>Whole genome of Aphis craccivora.</title>
        <authorList>
            <person name="Voronova N.V."/>
            <person name="Shulinski R.S."/>
            <person name="Bandarenka Y.V."/>
            <person name="Zhorov D.G."/>
            <person name="Warner D."/>
        </authorList>
    </citation>
    <scope>NUCLEOTIDE SEQUENCE [LARGE SCALE GENOMIC DNA]</scope>
    <source>
        <strain evidence="1">180601</strain>
        <tissue evidence="1">Whole Body</tissue>
    </source>
</reference>
<dbReference type="EMBL" id="VUJU01005029">
    <property type="protein sequence ID" value="KAF0752504.1"/>
    <property type="molecule type" value="Genomic_DNA"/>
</dbReference>
<dbReference type="AlphaFoldDB" id="A0A6G0YAX9"/>
<keyword evidence="2" id="KW-1185">Reference proteome</keyword>
<comment type="caution">
    <text evidence="1">The sequence shown here is derived from an EMBL/GenBank/DDBJ whole genome shotgun (WGS) entry which is preliminary data.</text>
</comment>
<organism evidence="1 2">
    <name type="scientific">Aphis craccivora</name>
    <name type="common">Cowpea aphid</name>
    <dbReference type="NCBI Taxonomy" id="307492"/>
    <lineage>
        <taxon>Eukaryota</taxon>
        <taxon>Metazoa</taxon>
        <taxon>Ecdysozoa</taxon>
        <taxon>Arthropoda</taxon>
        <taxon>Hexapoda</taxon>
        <taxon>Insecta</taxon>
        <taxon>Pterygota</taxon>
        <taxon>Neoptera</taxon>
        <taxon>Paraneoptera</taxon>
        <taxon>Hemiptera</taxon>
        <taxon>Sternorrhyncha</taxon>
        <taxon>Aphidomorpha</taxon>
        <taxon>Aphidoidea</taxon>
        <taxon>Aphididae</taxon>
        <taxon>Aphidini</taxon>
        <taxon>Aphis</taxon>
        <taxon>Aphis</taxon>
    </lineage>
</organism>
<gene>
    <name evidence="1" type="ORF">FWK35_00028137</name>
</gene>
<accession>A0A6G0YAX9</accession>
<protein>
    <submittedName>
        <fullName evidence="1">Zinc finger MYM-type protein 1-like</fullName>
    </submittedName>
</protein>
<dbReference type="Proteomes" id="UP000478052">
    <property type="component" value="Unassembled WGS sequence"/>
</dbReference>